<evidence type="ECO:0000256" key="4">
    <source>
        <dbReference type="ARBA" id="ARBA00023136"/>
    </source>
</evidence>
<organism evidence="6 7">
    <name type="scientific">Cytobacillus eiseniae</name>
    <dbReference type="NCBI Taxonomy" id="762947"/>
    <lineage>
        <taxon>Bacteria</taxon>
        <taxon>Bacillati</taxon>
        <taxon>Bacillota</taxon>
        <taxon>Bacilli</taxon>
        <taxon>Bacillales</taxon>
        <taxon>Bacillaceae</taxon>
        <taxon>Cytobacillus</taxon>
    </lineage>
</organism>
<evidence type="ECO:0000313" key="6">
    <source>
        <dbReference type="EMBL" id="MBP2242681.1"/>
    </source>
</evidence>
<feature type="transmembrane region" description="Helical" evidence="5">
    <location>
        <begin position="73"/>
        <end position="92"/>
    </location>
</feature>
<name>A0ABS4RJT9_9BACI</name>
<protein>
    <submittedName>
        <fullName evidence="6">Membrane protein YphA (DoxX/SURF4 family)</fullName>
    </submittedName>
</protein>
<evidence type="ECO:0000256" key="2">
    <source>
        <dbReference type="ARBA" id="ARBA00022692"/>
    </source>
</evidence>
<proteinExistence type="predicted"/>
<evidence type="ECO:0000256" key="3">
    <source>
        <dbReference type="ARBA" id="ARBA00022989"/>
    </source>
</evidence>
<evidence type="ECO:0000313" key="7">
    <source>
        <dbReference type="Proteomes" id="UP001519293"/>
    </source>
</evidence>
<reference evidence="6 7" key="1">
    <citation type="submission" date="2021-03" db="EMBL/GenBank/DDBJ databases">
        <title>Genomic Encyclopedia of Type Strains, Phase IV (KMG-IV): sequencing the most valuable type-strain genomes for metagenomic binning, comparative biology and taxonomic classification.</title>
        <authorList>
            <person name="Goeker M."/>
        </authorList>
    </citation>
    <scope>NUCLEOTIDE SEQUENCE [LARGE SCALE GENOMIC DNA]</scope>
    <source>
        <strain evidence="6 7">DSM 26675</strain>
    </source>
</reference>
<dbReference type="RefSeq" id="WP_245350133.1">
    <property type="nucleotide sequence ID" value="NZ_JAGIKZ010000025.1"/>
</dbReference>
<comment type="caution">
    <text evidence="6">The sequence shown here is derived from an EMBL/GenBank/DDBJ whole genome shotgun (WGS) entry which is preliminary data.</text>
</comment>
<dbReference type="EMBL" id="JAGIKZ010000025">
    <property type="protein sequence ID" value="MBP2242681.1"/>
    <property type="molecule type" value="Genomic_DNA"/>
</dbReference>
<accession>A0ABS4RJT9</accession>
<keyword evidence="2 5" id="KW-0812">Transmembrane</keyword>
<evidence type="ECO:0000256" key="5">
    <source>
        <dbReference type="SAM" id="Phobius"/>
    </source>
</evidence>
<comment type="subcellular location">
    <subcellularLocation>
        <location evidence="1">Membrane</location>
        <topology evidence="1">Multi-pass membrane protein</topology>
    </subcellularLocation>
</comment>
<dbReference type="Pfam" id="PF07681">
    <property type="entry name" value="DoxX"/>
    <property type="match status" value="1"/>
</dbReference>
<keyword evidence="3 5" id="KW-1133">Transmembrane helix</keyword>
<feature type="transmembrane region" description="Helical" evidence="5">
    <location>
        <begin position="12"/>
        <end position="31"/>
    </location>
</feature>
<evidence type="ECO:0000256" key="1">
    <source>
        <dbReference type="ARBA" id="ARBA00004141"/>
    </source>
</evidence>
<keyword evidence="7" id="KW-1185">Reference proteome</keyword>
<sequence>MTIYSTMSSVHYIRYAVAYVFIISGLMKFINEELSHSFISLGLPYPLTLMYIVALLEIICGMAILMNKYIKHATIPLIIIMIGAVLLTKIPILHTGFMAFAFQARLDIIMLVLLTILYSQSTKRL</sequence>
<keyword evidence="4 5" id="KW-0472">Membrane</keyword>
<gene>
    <name evidence="6" type="ORF">J2Z40_003261</name>
</gene>
<feature type="transmembrane region" description="Helical" evidence="5">
    <location>
        <begin position="98"/>
        <end position="118"/>
    </location>
</feature>
<dbReference type="Proteomes" id="UP001519293">
    <property type="component" value="Unassembled WGS sequence"/>
</dbReference>
<feature type="transmembrane region" description="Helical" evidence="5">
    <location>
        <begin position="43"/>
        <end position="66"/>
    </location>
</feature>
<dbReference type="InterPro" id="IPR032808">
    <property type="entry name" value="DoxX"/>
</dbReference>